<evidence type="ECO:0000256" key="1">
    <source>
        <dbReference type="SAM" id="MobiDB-lite"/>
    </source>
</evidence>
<dbReference type="Proteomes" id="UP000294876">
    <property type="component" value="Unassembled WGS sequence"/>
</dbReference>
<sequence length="110" mass="12181">MSKPDWEGIETAYRAGVMSLREIASQHSISHVSINKRAKKEGGEKDLSAKVKAKADALVNNREVSRQVNSKAALNIRLYWTDLKRGHSETRASSGLITTMRPEPSKFLGS</sequence>
<comment type="caution">
    <text evidence="2">The sequence shown here is derived from an EMBL/GenBank/DDBJ whole genome shotgun (WGS) entry which is preliminary data.</text>
</comment>
<gene>
    <name evidence="2" type="ORF">SAMEA104567804_04768</name>
</gene>
<evidence type="ECO:0000313" key="3">
    <source>
        <dbReference type="Proteomes" id="UP000294876"/>
    </source>
</evidence>
<dbReference type="EMBL" id="CAAGWG010000026">
    <property type="protein sequence ID" value="VGD38599.1"/>
    <property type="molecule type" value="Genomic_DNA"/>
</dbReference>
<organism evidence="2 3">
    <name type="scientific">Klebsiella pneumoniae</name>
    <dbReference type="NCBI Taxonomy" id="573"/>
    <lineage>
        <taxon>Bacteria</taxon>
        <taxon>Pseudomonadati</taxon>
        <taxon>Pseudomonadota</taxon>
        <taxon>Gammaproteobacteria</taxon>
        <taxon>Enterobacterales</taxon>
        <taxon>Enterobacteriaceae</taxon>
        <taxon>Klebsiella/Raoultella group</taxon>
        <taxon>Klebsiella</taxon>
        <taxon>Klebsiella pneumoniae complex</taxon>
    </lineage>
</organism>
<proteinExistence type="predicted"/>
<name>A0AB74QV29_KLEPN</name>
<reference evidence="2 3" key="1">
    <citation type="submission" date="2019-03" db="EMBL/GenBank/DDBJ databases">
        <authorList>
            <consortium name="Pathogen Informatics"/>
        </authorList>
    </citation>
    <scope>NUCLEOTIDE SEQUENCE [LARGE SCALE GENOMIC DNA]</scope>
    <source>
        <strain evidence="2 3">5012STDY7312589</strain>
    </source>
</reference>
<protein>
    <submittedName>
        <fullName evidence="2">Uncharacterized protein</fullName>
    </submittedName>
</protein>
<accession>A0AB74QV29</accession>
<dbReference type="AlphaFoldDB" id="A0AB74QV29"/>
<evidence type="ECO:0000313" key="2">
    <source>
        <dbReference type="EMBL" id="VGD38599.1"/>
    </source>
</evidence>
<feature type="region of interest" description="Disordered" evidence="1">
    <location>
        <begin position="87"/>
        <end position="110"/>
    </location>
</feature>